<name>A0AAV7UPL7_PLEWA</name>
<evidence type="ECO:0000256" key="2">
    <source>
        <dbReference type="SAM" id="MobiDB-lite"/>
    </source>
</evidence>
<dbReference type="EMBL" id="JANPWB010000004">
    <property type="protein sequence ID" value="KAJ1190987.1"/>
    <property type="molecule type" value="Genomic_DNA"/>
</dbReference>
<sequence>MGAHGGKRKLVEATPWEPDQGGTSRGAERRHVALTCANKCEIHKTETMVKGRKRKQLQTNNLDRYAVRKEVAGKSSQGRRWNPREDLSLWTEPSLRTIMAAIQDLWGSIAPLESKLDIVQIDVNLLRMDMSKISANVAAAETHIDGLQATSKRLEEQVRSLIKKSEIMEAKLEDQGMEAPSNDLLV</sequence>
<dbReference type="AlphaFoldDB" id="A0AAV7UPL7"/>
<feature type="coiled-coil region" evidence="1">
    <location>
        <begin position="137"/>
        <end position="171"/>
    </location>
</feature>
<evidence type="ECO:0000256" key="1">
    <source>
        <dbReference type="SAM" id="Coils"/>
    </source>
</evidence>
<evidence type="ECO:0000313" key="3">
    <source>
        <dbReference type="EMBL" id="KAJ1190987.1"/>
    </source>
</evidence>
<organism evidence="3 4">
    <name type="scientific">Pleurodeles waltl</name>
    <name type="common">Iberian ribbed newt</name>
    <dbReference type="NCBI Taxonomy" id="8319"/>
    <lineage>
        <taxon>Eukaryota</taxon>
        <taxon>Metazoa</taxon>
        <taxon>Chordata</taxon>
        <taxon>Craniata</taxon>
        <taxon>Vertebrata</taxon>
        <taxon>Euteleostomi</taxon>
        <taxon>Amphibia</taxon>
        <taxon>Batrachia</taxon>
        <taxon>Caudata</taxon>
        <taxon>Salamandroidea</taxon>
        <taxon>Salamandridae</taxon>
        <taxon>Pleurodelinae</taxon>
        <taxon>Pleurodeles</taxon>
    </lineage>
</organism>
<gene>
    <name evidence="3" type="ORF">NDU88_000304</name>
</gene>
<evidence type="ECO:0000313" key="4">
    <source>
        <dbReference type="Proteomes" id="UP001066276"/>
    </source>
</evidence>
<feature type="region of interest" description="Disordered" evidence="2">
    <location>
        <begin position="1"/>
        <end position="29"/>
    </location>
</feature>
<keyword evidence="4" id="KW-1185">Reference proteome</keyword>
<comment type="caution">
    <text evidence="3">The sequence shown here is derived from an EMBL/GenBank/DDBJ whole genome shotgun (WGS) entry which is preliminary data.</text>
</comment>
<proteinExistence type="predicted"/>
<protein>
    <submittedName>
        <fullName evidence="3">Uncharacterized protein</fullName>
    </submittedName>
</protein>
<reference evidence="3" key="1">
    <citation type="journal article" date="2022" name="bioRxiv">
        <title>Sequencing and chromosome-scale assembly of the giantPleurodeles waltlgenome.</title>
        <authorList>
            <person name="Brown T."/>
            <person name="Elewa A."/>
            <person name="Iarovenko S."/>
            <person name="Subramanian E."/>
            <person name="Araus A.J."/>
            <person name="Petzold A."/>
            <person name="Susuki M."/>
            <person name="Suzuki K.-i.T."/>
            <person name="Hayashi T."/>
            <person name="Toyoda A."/>
            <person name="Oliveira C."/>
            <person name="Osipova E."/>
            <person name="Leigh N.D."/>
            <person name="Simon A."/>
            <person name="Yun M.H."/>
        </authorList>
    </citation>
    <scope>NUCLEOTIDE SEQUENCE</scope>
    <source>
        <strain evidence="3">20211129_DDA</strain>
        <tissue evidence="3">Liver</tissue>
    </source>
</reference>
<dbReference type="Proteomes" id="UP001066276">
    <property type="component" value="Chromosome 2_2"/>
</dbReference>
<accession>A0AAV7UPL7</accession>
<keyword evidence="1" id="KW-0175">Coiled coil</keyword>